<feature type="transmembrane region" description="Helical" evidence="2">
    <location>
        <begin position="848"/>
        <end position="871"/>
    </location>
</feature>
<feature type="transmembrane region" description="Helical" evidence="2">
    <location>
        <begin position="622"/>
        <end position="640"/>
    </location>
</feature>
<protein>
    <recommendedName>
        <fullName evidence="3">ATPase BadF/BadG/BcrA/BcrD type domain-containing protein</fullName>
    </recommendedName>
</protein>
<organism evidence="4 5">
    <name type="scientific">Streptomyces violaceusniger</name>
    <dbReference type="NCBI Taxonomy" id="68280"/>
    <lineage>
        <taxon>Bacteria</taxon>
        <taxon>Bacillati</taxon>
        <taxon>Actinomycetota</taxon>
        <taxon>Actinomycetes</taxon>
        <taxon>Kitasatosporales</taxon>
        <taxon>Streptomycetaceae</taxon>
        <taxon>Streptomyces</taxon>
        <taxon>Streptomyces violaceusniger group</taxon>
    </lineage>
</organism>
<name>A0A4D4L3C5_STRVO</name>
<dbReference type="Proteomes" id="UP000301309">
    <property type="component" value="Unassembled WGS sequence"/>
</dbReference>
<evidence type="ECO:0000256" key="2">
    <source>
        <dbReference type="SAM" id="Phobius"/>
    </source>
</evidence>
<dbReference type="PANTHER" id="PTHR43190">
    <property type="entry name" value="N-ACETYL-D-GLUCOSAMINE KINASE"/>
    <property type="match status" value="1"/>
</dbReference>
<feature type="transmembrane region" description="Helical" evidence="2">
    <location>
        <begin position="652"/>
        <end position="673"/>
    </location>
</feature>
<comment type="caution">
    <text evidence="4">The sequence shown here is derived from an EMBL/GenBank/DDBJ whole genome shotgun (WGS) entry which is preliminary data.</text>
</comment>
<feature type="region of interest" description="Disordered" evidence="1">
    <location>
        <begin position="1"/>
        <end position="32"/>
    </location>
</feature>
<dbReference type="AlphaFoldDB" id="A0A4D4L3C5"/>
<feature type="domain" description="ATPase BadF/BadG/BcrA/BcrD type" evidence="3">
    <location>
        <begin position="32"/>
        <end position="265"/>
    </location>
</feature>
<accession>A0A4D4L3C5</accession>
<keyword evidence="2" id="KW-0812">Transmembrane</keyword>
<evidence type="ECO:0000256" key="1">
    <source>
        <dbReference type="SAM" id="MobiDB-lite"/>
    </source>
</evidence>
<dbReference type="EMBL" id="BJHW01000001">
    <property type="protein sequence ID" value="GDY53666.1"/>
    <property type="molecule type" value="Genomic_DNA"/>
</dbReference>
<keyword evidence="2" id="KW-1133">Transmembrane helix</keyword>
<reference evidence="4 5" key="1">
    <citation type="journal article" date="2020" name="Int. J. Syst. Evol. Microbiol.">
        <title>Reclassification of Streptomyces castelarensis and Streptomyces sporoclivatus as later heterotypic synonyms of Streptomyces antimycoticus.</title>
        <authorList>
            <person name="Komaki H."/>
            <person name="Tamura T."/>
        </authorList>
    </citation>
    <scope>NUCLEOTIDE SEQUENCE [LARGE SCALE GENOMIC DNA]</scope>
    <source>
        <strain evidence="4 5">NBRC 13459</strain>
    </source>
</reference>
<feature type="compositionally biased region" description="Low complexity" evidence="1">
    <location>
        <begin position="14"/>
        <end position="25"/>
    </location>
</feature>
<gene>
    <name evidence="4" type="ORF">SVIO_042890</name>
</gene>
<dbReference type="PANTHER" id="PTHR43190:SF3">
    <property type="entry name" value="N-ACETYL-D-GLUCOSAMINE KINASE"/>
    <property type="match status" value="1"/>
</dbReference>
<keyword evidence="5" id="KW-1185">Reference proteome</keyword>
<dbReference type="InterPro" id="IPR002731">
    <property type="entry name" value="ATPase_BadF"/>
</dbReference>
<evidence type="ECO:0000313" key="5">
    <source>
        <dbReference type="Proteomes" id="UP000301309"/>
    </source>
</evidence>
<dbReference type="Pfam" id="PF01869">
    <property type="entry name" value="BcrAD_BadFG"/>
    <property type="match status" value="1"/>
</dbReference>
<feature type="compositionally biased region" description="Low complexity" evidence="1">
    <location>
        <begin position="388"/>
        <end position="401"/>
    </location>
</feature>
<dbReference type="InterPro" id="IPR043129">
    <property type="entry name" value="ATPase_NBD"/>
</dbReference>
<feature type="region of interest" description="Disordered" evidence="1">
    <location>
        <begin position="340"/>
        <end position="432"/>
    </location>
</feature>
<feature type="compositionally biased region" description="Basic and acidic residues" evidence="1">
    <location>
        <begin position="355"/>
        <end position="376"/>
    </location>
</feature>
<sequence>MGLTQSVSTPSPSPSSASPSSAAPPDGSVLAIDAGNSKTDVALIGPDGSVLGAARGGGFRPPVVGAERAVASLAPLVEEVARQAGRSGAAGAGHVSACLANVDLPSEEEELTGVLAERGWGATVTVANDTFALLRAGVGDDGEPTGVSVVCGAGINCAGIGHGGRVARFPAIGRISGDWGGGGYLSEEALWWGARAEDGRGEPTELARALPAHFGLTTMYELIEALHLGRLEPGRRHELTPVLFAVAGAGDGIARAIVERQAEEVVTMAVVALGRLDLLGEEPRWCWAAGCSRPAIRCWTTGSANCSRSAPRRPSRGWSPRRRCSAPRCWAWTAPARRNRRTPGCARTTPRPMTRKVEPKVLPKRNEKGREDRDPNKIQARPVTSPGAAVHTAATPTATPTRNPGQGGGLVSYPPTTGRAAPPPAPAAPPRTAWAEGLDRARAAATTEPGRLRVIGAVLAALVVAFGAVTAWQVSDRQTAADAVAERSQPLSADAAQIYRSLADADTTATGGFLAGGQEPPQVRQRFVRDIDTASKLLVRAAANTEGSSSARDEIRKINQLLPVYTGLIDSARANNRQGLPLGGAYLRYANDTMRDKLLPAAGRLYQAETARLGEDYEDAEAWPWVAIATGLVALGALGWAQRREFHRTNRVLNRGLLTATAASTVVMLWLVVGHAVASTQLSDSDDHGAKSLQVLNEARIDSLRARADENLTLVARGAVVVDEDGANKGKDAYDVSYGSRMSALVGKASGGRPSDGSLLDKARALADDDEGREPVEKAGDRIREWQVRHKAARTADDAGDYRKALTKVIGAKDSTGESFDAVDSQLAKALDHEQREFQQAADDGRGAFTAMALGAGVLAVLGAAGAVLGIGRRLSEYR</sequence>
<proteinExistence type="predicted"/>
<evidence type="ECO:0000313" key="4">
    <source>
        <dbReference type="EMBL" id="GDY53666.1"/>
    </source>
</evidence>
<dbReference type="Gene3D" id="3.30.420.40">
    <property type="match status" value="2"/>
</dbReference>
<dbReference type="InterPro" id="IPR052519">
    <property type="entry name" value="Euk-type_GlcNAc_Kinase"/>
</dbReference>
<evidence type="ECO:0000259" key="3">
    <source>
        <dbReference type="Pfam" id="PF01869"/>
    </source>
</evidence>
<dbReference type="SUPFAM" id="SSF53067">
    <property type="entry name" value="Actin-like ATPase domain"/>
    <property type="match status" value="2"/>
</dbReference>
<keyword evidence="2" id="KW-0472">Membrane</keyword>